<dbReference type="GO" id="GO:0016020">
    <property type="term" value="C:membrane"/>
    <property type="evidence" value="ECO:0007669"/>
    <property type="project" value="UniProtKB-SubCell"/>
</dbReference>
<comment type="caution">
    <text evidence="13">The sequence shown here is derived from an EMBL/GenBank/DDBJ whole genome shotgun (WGS) entry which is preliminary data.</text>
</comment>
<keyword evidence="6 12" id="KW-1133">Transmembrane helix</keyword>
<keyword evidence="7 10" id="KW-0811">Translocation</keyword>
<feature type="transmembrane region" description="Helical" evidence="12">
    <location>
        <begin position="171"/>
        <end position="191"/>
    </location>
</feature>
<dbReference type="PANTHER" id="PTHR10906">
    <property type="entry name" value="SECY/SEC61-ALPHA FAMILY MEMBER"/>
    <property type="match status" value="1"/>
</dbReference>
<feature type="transmembrane region" description="Helical" evidence="12">
    <location>
        <begin position="29"/>
        <end position="49"/>
    </location>
</feature>
<sequence>MVIKALAKMGMIIPSAPKPVKRPSLGRRLLYTGLVALAFMLLGSTPLYGIERAGTLPFSPIVSIVLAMAAGTVAQLGIGPIVTSSLILQILVGAKILDLDLSDPEARKNFTAASKGLGLILAIVEAAGFVFSGLYWNYPAGVSLWIKLLVFAQLLWGAIIIVMLDEAVQKGWGLGSGVSLFILIGVAQRFFSELLTPTAIQTSSLQAGSEIYGLIPYIIITLRDGTFDIYHTIIGRLAIGYPTLIGFIVSIILIAILTYLNAAHINVPITMSRYGGIKSRVPLQLLYVTNIPVLLTGILISDIILILTLLRNFLGVELVESVRPYLSAPSLYSFIYNTMPSIVYTAIFLALCILFGILWIEIAGLNPEAQADNLIKAGLDIPGMRRNPRILASYLSRYIYPLTVFSSIVVATIALVGDILGSYGTGTGLLLAVGIVYNYYQILAYERTLEMYPLLRRFIGE</sequence>
<evidence type="ECO:0000313" key="13">
    <source>
        <dbReference type="EMBL" id="HGV66394.1"/>
    </source>
</evidence>
<protein>
    <recommendedName>
        <fullName evidence="9">Protein translocase subunit SecY</fullName>
    </recommendedName>
</protein>
<evidence type="ECO:0000256" key="10">
    <source>
        <dbReference type="RuleBase" id="RU003484"/>
    </source>
</evidence>
<name>A0A7J3QE30_9CREN</name>
<feature type="transmembrane region" description="Helical" evidence="12">
    <location>
        <begin position="244"/>
        <end position="264"/>
    </location>
</feature>
<feature type="transmembrane region" description="Helical" evidence="12">
    <location>
        <begin position="334"/>
        <end position="360"/>
    </location>
</feature>
<reference evidence="13" key="1">
    <citation type="journal article" date="2020" name="mSystems">
        <title>Genome- and Community-Level Interaction Insights into Carbon Utilization and Element Cycling Functions of Hydrothermarchaeota in Hydrothermal Sediment.</title>
        <authorList>
            <person name="Zhou Z."/>
            <person name="Liu Y."/>
            <person name="Xu W."/>
            <person name="Pan J."/>
            <person name="Luo Z.H."/>
            <person name="Li M."/>
        </authorList>
    </citation>
    <scope>NUCLEOTIDE SEQUENCE [LARGE SCALE GENOMIC DNA]</scope>
    <source>
        <strain evidence="13">SpSt-721</strain>
    </source>
</reference>
<comment type="subcellular location">
    <subcellularLocation>
        <location evidence="1 10">Membrane</location>
        <topology evidence="1 10">Multi-pass membrane protein</topology>
    </subcellularLocation>
</comment>
<proteinExistence type="inferred from homology"/>
<accession>A0A7J3QE30</accession>
<dbReference type="InterPro" id="IPR023201">
    <property type="entry name" value="SecY_dom_sf"/>
</dbReference>
<dbReference type="InterPro" id="IPR002208">
    <property type="entry name" value="SecY/SEC61-alpha"/>
</dbReference>
<dbReference type="PROSITE" id="PS00755">
    <property type="entry name" value="SECY_1"/>
    <property type="match status" value="1"/>
</dbReference>
<evidence type="ECO:0000256" key="3">
    <source>
        <dbReference type="ARBA" id="ARBA00022448"/>
    </source>
</evidence>
<evidence type="ECO:0000256" key="9">
    <source>
        <dbReference type="RuleBase" id="RU000537"/>
    </source>
</evidence>
<dbReference type="EMBL" id="DTET01000057">
    <property type="protein sequence ID" value="HGV66394.1"/>
    <property type="molecule type" value="Genomic_DNA"/>
</dbReference>
<feature type="transmembrane region" description="Helical" evidence="12">
    <location>
        <begin position="117"/>
        <end position="138"/>
    </location>
</feature>
<dbReference type="PRINTS" id="PR00303">
    <property type="entry name" value="SECYTRNLCASE"/>
</dbReference>
<feature type="transmembrane region" description="Helical" evidence="12">
    <location>
        <begin position="398"/>
        <end position="417"/>
    </location>
</feature>
<organism evidence="13">
    <name type="scientific">Ignisphaera aggregans</name>
    <dbReference type="NCBI Taxonomy" id="334771"/>
    <lineage>
        <taxon>Archaea</taxon>
        <taxon>Thermoproteota</taxon>
        <taxon>Thermoprotei</taxon>
        <taxon>Desulfurococcales</taxon>
        <taxon>Desulfurococcaceae</taxon>
        <taxon>Ignisphaera</taxon>
    </lineage>
</organism>
<dbReference type="AlphaFoldDB" id="A0A7J3QE30"/>
<evidence type="ECO:0000256" key="11">
    <source>
        <dbReference type="RuleBase" id="RU004349"/>
    </source>
</evidence>
<evidence type="ECO:0000256" key="7">
    <source>
        <dbReference type="ARBA" id="ARBA00023010"/>
    </source>
</evidence>
<keyword evidence="5 10" id="KW-0653">Protein transport</keyword>
<evidence type="ECO:0000256" key="12">
    <source>
        <dbReference type="SAM" id="Phobius"/>
    </source>
</evidence>
<keyword evidence="4 10" id="KW-0812">Transmembrane</keyword>
<gene>
    <name evidence="13" type="primary">secY</name>
    <name evidence="13" type="ORF">ENV02_01070</name>
</gene>
<evidence type="ECO:0000256" key="6">
    <source>
        <dbReference type="ARBA" id="ARBA00022989"/>
    </source>
</evidence>
<feature type="transmembrane region" description="Helical" evidence="12">
    <location>
        <begin position="285"/>
        <end position="314"/>
    </location>
</feature>
<feature type="transmembrane region" description="Helical" evidence="12">
    <location>
        <begin position="144"/>
        <end position="164"/>
    </location>
</feature>
<evidence type="ECO:0000256" key="1">
    <source>
        <dbReference type="ARBA" id="ARBA00004141"/>
    </source>
</evidence>
<evidence type="ECO:0000256" key="8">
    <source>
        <dbReference type="ARBA" id="ARBA00023136"/>
    </source>
</evidence>
<dbReference type="Pfam" id="PF00344">
    <property type="entry name" value="SecY"/>
    <property type="match status" value="1"/>
</dbReference>
<keyword evidence="8 12" id="KW-0472">Membrane</keyword>
<dbReference type="SUPFAM" id="SSF103491">
    <property type="entry name" value="Preprotein translocase SecY subunit"/>
    <property type="match status" value="1"/>
</dbReference>
<evidence type="ECO:0000256" key="2">
    <source>
        <dbReference type="ARBA" id="ARBA00005751"/>
    </source>
</evidence>
<dbReference type="InterPro" id="IPR030659">
    <property type="entry name" value="SecY_CS"/>
</dbReference>
<dbReference type="PIRSF" id="PIRSF004557">
    <property type="entry name" value="SecY"/>
    <property type="match status" value="1"/>
</dbReference>
<dbReference type="Gene3D" id="1.10.3370.10">
    <property type="entry name" value="SecY subunit domain"/>
    <property type="match status" value="1"/>
</dbReference>
<comment type="similarity">
    <text evidence="2 11">Belongs to the SecY/SEC61-alpha family.</text>
</comment>
<keyword evidence="3 10" id="KW-0813">Transport</keyword>
<comment type="function">
    <text evidence="9">The central subunit of the protein translocation channel SecYEG. Consists of two halves formed by TMs 1-5 and 6-10. These two domains form a lateral gate at the front which open onto the bilayer between TMs 2 and 7, and are clamped together by SecE at the back. The channel is closed by both a pore ring composed of hydrophobic SecY resides and a short helix (helix 2A) on the extracellular side of the membrane which forms a plug. The plug probably moves laterally to allow the channel to open. The ring and the pore may move independently.</text>
</comment>
<dbReference type="NCBIfam" id="NF006341">
    <property type="entry name" value="PRK08568.1-5"/>
    <property type="match status" value="1"/>
</dbReference>
<feature type="transmembrane region" description="Helical" evidence="12">
    <location>
        <begin position="61"/>
        <end position="88"/>
    </location>
</feature>
<evidence type="ECO:0000256" key="4">
    <source>
        <dbReference type="ARBA" id="ARBA00022692"/>
    </source>
</evidence>
<dbReference type="PROSITE" id="PS00756">
    <property type="entry name" value="SECY_2"/>
    <property type="match status" value="1"/>
</dbReference>
<feature type="transmembrane region" description="Helical" evidence="12">
    <location>
        <begin position="423"/>
        <end position="440"/>
    </location>
</feature>
<dbReference type="GO" id="GO:0015031">
    <property type="term" value="P:protein transport"/>
    <property type="evidence" value="ECO:0007669"/>
    <property type="project" value="UniProtKB-KW"/>
</dbReference>
<evidence type="ECO:0000256" key="5">
    <source>
        <dbReference type="ARBA" id="ARBA00022927"/>
    </source>
</evidence>